<dbReference type="InterPro" id="IPR013341">
    <property type="entry name" value="Mandelate_racemase_N_dom"/>
</dbReference>
<keyword evidence="3" id="KW-0413">Isomerase</keyword>
<evidence type="ECO:0000256" key="1">
    <source>
        <dbReference type="ARBA" id="ARBA00008031"/>
    </source>
</evidence>
<dbReference type="Pfam" id="PF02746">
    <property type="entry name" value="MR_MLE_N"/>
    <property type="match status" value="1"/>
</dbReference>
<protein>
    <submittedName>
        <fullName evidence="5">Dipeptide epimerase</fullName>
    </submittedName>
</protein>
<evidence type="ECO:0000259" key="4">
    <source>
        <dbReference type="SMART" id="SM00922"/>
    </source>
</evidence>
<dbReference type="SFLD" id="SFLDS00001">
    <property type="entry name" value="Enolase"/>
    <property type="match status" value="1"/>
</dbReference>
<dbReference type="GO" id="GO:0016854">
    <property type="term" value="F:racemase and epimerase activity"/>
    <property type="evidence" value="ECO:0007669"/>
    <property type="project" value="UniProtKB-ARBA"/>
</dbReference>
<evidence type="ECO:0000256" key="3">
    <source>
        <dbReference type="ARBA" id="ARBA00023235"/>
    </source>
</evidence>
<accession>A0A4Q2JQU0</accession>
<name>A0A4Q2JQU0_9MICO</name>
<dbReference type="SMART" id="SM00922">
    <property type="entry name" value="MR_MLE"/>
    <property type="match status" value="1"/>
</dbReference>
<organism evidence="5 6">
    <name type="scientific">Agromyces fucosus</name>
    <dbReference type="NCBI Taxonomy" id="41985"/>
    <lineage>
        <taxon>Bacteria</taxon>
        <taxon>Bacillati</taxon>
        <taxon>Actinomycetota</taxon>
        <taxon>Actinomycetes</taxon>
        <taxon>Micrococcales</taxon>
        <taxon>Microbacteriaceae</taxon>
        <taxon>Agromyces</taxon>
    </lineage>
</organism>
<comment type="similarity">
    <text evidence="1">Belongs to the mandelate racemase/muconate lactonizing enzyme family.</text>
</comment>
<sequence length="364" mass="37434">MTRLVELRVHRVPSALVRPFVTAIRRADEIDVMLVEAVDGDGRSGWGEAPTSWRVTGESPESVRAAVAGPIAEAVLGVPIAEQERWAAAIAAAVVGNRSARSAVECALTDLAAQVAGCRVADLFGAEHGIAHVRTDMTLSAGSVDGLVERARAHVDDGFGCIKVKAAAEEAVVPALVALRDELGPAVVLRVDANQAWTPGAAIRVIREAEDAGVGLELVEQPVAAADLDGLAEVTAAVDTPILADESVWTSLDLRRIVRRRAADLVNIKLAKTGGPAEALRLAAEARAAGVEVLVGCMMESAVGVASAASLAAAIRPAAVHDLDAGLWLRTSPVDGGLEYAGDRAVLADAAGLGILGLARQVAA</sequence>
<dbReference type="Pfam" id="PF13378">
    <property type="entry name" value="MR_MLE_C"/>
    <property type="match status" value="1"/>
</dbReference>
<dbReference type="InterPro" id="IPR036849">
    <property type="entry name" value="Enolase-like_C_sf"/>
</dbReference>
<dbReference type="OrthoDB" id="9774531at2"/>
<dbReference type="Gene3D" id="3.30.390.10">
    <property type="entry name" value="Enolase-like, N-terminal domain"/>
    <property type="match status" value="1"/>
</dbReference>
<dbReference type="PANTHER" id="PTHR48073:SF2">
    <property type="entry name" value="O-SUCCINYLBENZOATE SYNTHASE"/>
    <property type="match status" value="1"/>
</dbReference>
<dbReference type="InterPro" id="IPR013342">
    <property type="entry name" value="Mandelate_racemase_C"/>
</dbReference>
<proteinExistence type="inferred from homology"/>
<dbReference type="RefSeq" id="WP_129231039.1">
    <property type="nucleotide sequence ID" value="NZ_SDPO01000002.1"/>
</dbReference>
<dbReference type="SFLD" id="SFLDF00009">
    <property type="entry name" value="o-succinylbenzoate_synthase"/>
    <property type="match status" value="1"/>
</dbReference>
<dbReference type="Gene3D" id="3.20.20.120">
    <property type="entry name" value="Enolase-like C-terminal domain"/>
    <property type="match status" value="1"/>
</dbReference>
<dbReference type="SUPFAM" id="SSF54826">
    <property type="entry name" value="Enolase N-terminal domain-like"/>
    <property type="match status" value="1"/>
</dbReference>
<dbReference type="SFLD" id="SFLDG00180">
    <property type="entry name" value="muconate_cycloisomerase"/>
    <property type="match status" value="1"/>
</dbReference>
<evidence type="ECO:0000313" key="6">
    <source>
        <dbReference type="Proteomes" id="UP000292935"/>
    </source>
</evidence>
<comment type="caution">
    <text evidence="5">The sequence shown here is derived from an EMBL/GenBank/DDBJ whole genome shotgun (WGS) entry which is preliminary data.</text>
</comment>
<gene>
    <name evidence="5" type="ORF">ESP57_06895</name>
</gene>
<reference evidence="5 6" key="1">
    <citation type="submission" date="2019-01" db="EMBL/GenBank/DDBJ databases">
        <authorList>
            <person name="Li J."/>
        </authorList>
    </citation>
    <scope>NUCLEOTIDE SEQUENCE [LARGE SCALE GENOMIC DNA]</scope>
    <source>
        <strain evidence="5 6">CCUG 35506</strain>
    </source>
</reference>
<feature type="domain" description="Mandelate racemase/muconate lactonizing enzyme C-terminal" evidence="4">
    <location>
        <begin position="144"/>
        <end position="241"/>
    </location>
</feature>
<dbReference type="SUPFAM" id="SSF51604">
    <property type="entry name" value="Enolase C-terminal domain-like"/>
    <property type="match status" value="1"/>
</dbReference>
<dbReference type="InterPro" id="IPR029065">
    <property type="entry name" value="Enolase_C-like"/>
</dbReference>
<dbReference type="PANTHER" id="PTHR48073">
    <property type="entry name" value="O-SUCCINYLBENZOATE SYNTHASE-RELATED"/>
    <property type="match status" value="1"/>
</dbReference>
<dbReference type="InterPro" id="IPR029017">
    <property type="entry name" value="Enolase-like_N"/>
</dbReference>
<dbReference type="EMBL" id="SDPO01000002">
    <property type="protein sequence ID" value="RXZ48717.1"/>
    <property type="molecule type" value="Genomic_DNA"/>
</dbReference>
<dbReference type="Proteomes" id="UP000292935">
    <property type="component" value="Unassembled WGS sequence"/>
</dbReference>
<dbReference type="GO" id="GO:0046872">
    <property type="term" value="F:metal ion binding"/>
    <property type="evidence" value="ECO:0007669"/>
    <property type="project" value="UniProtKB-KW"/>
</dbReference>
<dbReference type="AlphaFoldDB" id="A0A4Q2JQU0"/>
<keyword evidence="6" id="KW-1185">Reference proteome</keyword>
<keyword evidence="2" id="KW-0479">Metal-binding</keyword>
<evidence type="ECO:0000256" key="2">
    <source>
        <dbReference type="ARBA" id="ARBA00022723"/>
    </source>
</evidence>
<evidence type="ECO:0000313" key="5">
    <source>
        <dbReference type="EMBL" id="RXZ48717.1"/>
    </source>
</evidence>